<reference evidence="1" key="1">
    <citation type="submission" date="2014-09" db="EMBL/GenBank/DDBJ databases">
        <authorList>
            <person name="Magalhaes I.L.F."/>
            <person name="Oliveira U."/>
            <person name="Santos F.R."/>
            <person name="Vidigal T.H.D.A."/>
            <person name="Brescovit A.D."/>
            <person name="Santos A.J."/>
        </authorList>
    </citation>
    <scope>NUCLEOTIDE SEQUENCE</scope>
    <source>
        <tissue evidence="1">Shoot tissue taken approximately 20 cm above the soil surface</tissue>
    </source>
</reference>
<proteinExistence type="predicted"/>
<name>A0A0A8XNC0_ARUDO</name>
<reference evidence="1" key="2">
    <citation type="journal article" date="2015" name="Data Brief">
        <title>Shoot transcriptome of the giant reed, Arundo donax.</title>
        <authorList>
            <person name="Barrero R.A."/>
            <person name="Guerrero F.D."/>
            <person name="Moolhuijzen P."/>
            <person name="Goolsby J.A."/>
            <person name="Tidwell J."/>
            <person name="Bellgard S.E."/>
            <person name="Bellgard M.I."/>
        </authorList>
    </citation>
    <scope>NUCLEOTIDE SEQUENCE</scope>
    <source>
        <tissue evidence="1">Shoot tissue taken approximately 20 cm above the soil surface</tissue>
    </source>
</reference>
<dbReference type="AlphaFoldDB" id="A0A0A8XNC0"/>
<protein>
    <submittedName>
        <fullName evidence="1">Uncharacterized protein</fullName>
    </submittedName>
</protein>
<dbReference type="EMBL" id="GBRH01283154">
    <property type="protein sequence ID" value="JAD14741.1"/>
    <property type="molecule type" value="Transcribed_RNA"/>
</dbReference>
<sequence>MHRRYSPTPGHRLASLLRCAAPTPPLLSRPRPQAVAAPGLHRCHWRPRPAAIQ</sequence>
<evidence type="ECO:0000313" key="1">
    <source>
        <dbReference type="EMBL" id="JAD14741.1"/>
    </source>
</evidence>
<accession>A0A0A8XNC0</accession>
<organism evidence="1">
    <name type="scientific">Arundo donax</name>
    <name type="common">Giant reed</name>
    <name type="synonym">Donax arundinaceus</name>
    <dbReference type="NCBI Taxonomy" id="35708"/>
    <lineage>
        <taxon>Eukaryota</taxon>
        <taxon>Viridiplantae</taxon>
        <taxon>Streptophyta</taxon>
        <taxon>Embryophyta</taxon>
        <taxon>Tracheophyta</taxon>
        <taxon>Spermatophyta</taxon>
        <taxon>Magnoliopsida</taxon>
        <taxon>Liliopsida</taxon>
        <taxon>Poales</taxon>
        <taxon>Poaceae</taxon>
        <taxon>PACMAD clade</taxon>
        <taxon>Arundinoideae</taxon>
        <taxon>Arundineae</taxon>
        <taxon>Arundo</taxon>
    </lineage>
</organism>